<accession>A0A8S5LPH6</accession>
<name>A0A8S5LPH6_9CAUD</name>
<sequence>MTRQETGIIMDILTAAYPRFYTGPEAPDMRKAISLWADMFAHDEVALVAAAVKSVIESDEKGFPPTIGQVKAKLRLLTAKPEMTEAEAWGLVARAIRNGLYGAEEEFEKFPPVVQRIVGSPNTLREWARMDTETVHSVVSSNFQRSYRAISAREREINALPAEVRALVQRIGTGPEPEKLVAPEKKPLPAAEAKPEAEAVKPPEWFKDAVRPQRRSRDEVMAYLRGKADGDGR</sequence>
<feature type="region of interest" description="Disordered" evidence="1">
    <location>
        <begin position="175"/>
        <end position="218"/>
    </location>
</feature>
<feature type="compositionally biased region" description="Basic and acidic residues" evidence="1">
    <location>
        <begin position="176"/>
        <end position="218"/>
    </location>
</feature>
<dbReference type="EMBL" id="BK015888">
    <property type="protein sequence ID" value="DAD71792.1"/>
    <property type="molecule type" value="Genomic_DNA"/>
</dbReference>
<organism evidence="2">
    <name type="scientific">Siphoviridae sp. ctoiW10</name>
    <dbReference type="NCBI Taxonomy" id="2827592"/>
    <lineage>
        <taxon>Viruses</taxon>
        <taxon>Duplodnaviria</taxon>
        <taxon>Heunggongvirae</taxon>
        <taxon>Uroviricota</taxon>
        <taxon>Caudoviricetes</taxon>
    </lineage>
</organism>
<evidence type="ECO:0000313" key="2">
    <source>
        <dbReference type="EMBL" id="DAD71792.1"/>
    </source>
</evidence>
<reference evidence="2" key="1">
    <citation type="journal article" date="2021" name="Proc. Natl. Acad. Sci. U.S.A.">
        <title>A Catalog of Tens of Thousands of Viruses from Human Metagenomes Reveals Hidden Associations with Chronic Diseases.</title>
        <authorList>
            <person name="Tisza M.J."/>
            <person name="Buck C.B."/>
        </authorList>
    </citation>
    <scope>NUCLEOTIDE SEQUENCE</scope>
    <source>
        <strain evidence="2">CtoiW10</strain>
    </source>
</reference>
<protein>
    <submittedName>
        <fullName evidence="2">Replisome organizer</fullName>
    </submittedName>
</protein>
<proteinExistence type="predicted"/>
<dbReference type="Gene3D" id="1.10.8.200">
    <property type="entry name" value="Replisome organizer (g39p helicase loader/inhibitor protein)"/>
    <property type="match status" value="1"/>
</dbReference>
<evidence type="ECO:0000256" key="1">
    <source>
        <dbReference type="SAM" id="MobiDB-lite"/>
    </source>
</evidence>